<feature type="domain" description="Metallo-beta-lactamase" evidence="7">
    <location>
        <begin position="537"/>
        <end position="736"/>
    </location>
</feature>
<dbReference type="CDD" id="cd07731">
    <property type="entry name" value="ComA-like_MBL-fold"/>
    <property type="match status" value="1"/>
</dbReference>
<evidence type="ECO:0000313" key="9">
    <source>
        <dbReference type="Proteomes" id="UP000198825"/>
    </source>
</evidence>
<feature type="transmembrane region" description="Helical" evidence="6">
    <location>
        <begin position="64"/>
        <end position="82"/>
    </location>
</feature>
<dbReference type="AlphaFoldDB" id="A0A1H2LSY4"/>
<name>A0A1H2LSY4_9ACTN</name>
<dbReference type="PANTHER" id="PTHR30619">
    <property type="entry name" value="DNA INTERNALIZATION/COMPETENCE PROTEIN COMEC/REC2"/>
    <property type="match status" value="1"/>
</dbReference>
<dbReference type="GO" id="GO:0005886">
    <property type="term" value="C:plasma membrane"/>
    <property type="evidence" value="ECO:0007669"/>
    <property type="project" value="UniProtKB-SubCell"/>
</dbReference>
<feature type="transmembrane region" description="Helical" evidence="6">
    <location>
        <begin position="442"/>
        <end position="465"/>
    </location>
</feature>
<dbReference type="Proteomes" id="UP000198825">
    <property type="component" value="Chromosome I"/>
</dbReference>
<dbReference type="InterPro" id="IPR052159">
    <property type="entry name" value="Competence_DNA_uptake"/>
</dbReference>
<comment type="subcellular location">
    <subcellularLocation>
        <location evidence="1">Cell membrane</location>
        <topology evidence="1">Multi-pass membrane protein</topology>
    </subcellularLocation>
</comment>
<dbReference type="InterPro" id="IPR035681">
    <property type="entry name" value="ComA-like_MBL"/>
</dbReference>
<feature type="transmembrane region" description="Helical" evidence="6">
    <location>
        <begin position="344"/>
        <end position="364"/>
    </location>
</feature>
<keyword evidence="4 6" id="KW-1133">Transmembrane helix</keyword>
<dbReference type="RefSeq" id="WP_091073336.1">
    <property type="nucleotide sequence ID" value="NZ_LT629799.1"/>
</dbReference>
<dbReference type="InterPro" id="IPR001279">
    <property type="entry name" value="Metallo-B-lactamas"/>
</dbReference>
<feature type="transmembrane region" description="Helical" evidence="6">
    <location>
        <begin position="477"/>
        <end position="496"/>
    </location>
</feature>
<proteinExistence type="predicted"/>
<evidence type="ECO:0000313" key="8">
    <source>
        <dbReference type="EMBL" id="SDU84087.1"/>
    </source>
</evidence>
<feature type="transmembrane region" description="Helical" evidence="6">
    <location>
        <begin position="41"/>
        <end position="59"/>
    </location>
</feature>
<dbReference type="OrthoDB" id="7177610at2"/>
<keyword evidence="3 6" id="KW-0812">Transmembrane</keyword>
<feature type="transmembrane region" description="Helical" evidence="6">
    <location>
        <begin position="384"/>
        <end position="403"/>
    </location>
</feature>
<dbReference type="Gene3D" id="3.60.15.10">
    <property type="entry name" value="Ribonuclease Z/Hydroxyacylglutathione hydrolase-like"/>
    <property type="match status" value="1"/>
</dbReference>
<dbReference type="Pfam" id="PF00753">
    <property type="entry name" value="Lactamase_B"/>
    <property type="match status" value="1"/>
</dbReference>
<dbReference type="Pfam" id="PF03772">
    <property type="entry name" value="Competence"/>
    <property type="match status" value="1"/>
</dbReference>
<feature type="transmembrane region" description="Helical" evidence="6">
    <location>
        <begin position="410"/>
        <end position="436"/>
    </location>
</feature>
<evidence type="ECO:0000259" key="7">
    <source>
        <dbReference type="SMART" id="SM00849"/>
    </source>
</evidence>
<evidence type="ECO:0000256" key="3">
    <source>
        <dbReference type="ARBA" id="ARBA00022692"/>
    </source>
</evidence>
<dbReference type="PANTHER" id="PTHR30619:SF1">
    <property type="entry name" value="RECOMBINATION PROTEIN 2"/>
    <property type="match status" value="1"/>
</dbReference>
<dbReference type="NCBIfam" id="TIGR00360">
    <property type="entry name" value="ComEC_N-term"/>
    <property type="match status" value="1"/>
</dbReference>
<dbReference type="InterPro" id="IPR036866">
    <property type="entry name" value="RibonucZ/Hydroxyglut_hydro"/>
</dbReference>
<keyword evidence="5 6" id="KW-0472">Membrane</keyword>
<dbReference type="SMART" id="SM00849">
    <property type="entry name" value="Lactamase_B"/>
    <property type="match status" value="1"/>
</dbReference>
<dbReference type="SUPFAM" id="SSF56281">
    <property type="entry name" value="Metallo-hydrolase/oxidoreductase"/>
    <property type="match status" value="1"/>
</dbReference>
<feature type="transmembrane region" description="Helical" evidence="6">
    <location>
        <begin position="305"/>
        <end position="323"/>
    </location>
</feature>
<evidence type="ECO:0000256" key="5">
    <source>
        <dbReference type="ARBA" id="ARBA00023136"/>
    </source>
</evidence>
<evidence type="ECO:0000256" key="2">
    <source>
        <dbReference type="ARBA" id="ARBA00022475"/>
    </source>
</evidence>
<keyword evidence="9" id="KW-1185">Reference proteome</keyword>
<reference evidence="9" key="1">
    <citation type="submission" date="2016-10" db="EMBL/GenBank/DDBJ databases">
        <authorList>
            <person name="Varghese N."/>
            <person name="Submissions S."/>
        </authorList>
    </citation>
    <scope>NUCLEOTIDE SEQUENCE [LARGE SCALE GENOMIC DNA]</scope>
    <source>
        <strain evidence="9">DSM 21743</strain>
    </source>
</reference>
<evidence type="ECO:0000256" key="6">
    <source>
        <dbReference type="SAM" id="Phobius"/>
    </source>
</evidence>
<dbReference type="EMBL" id="LT629799">
    <property type="protein sequence ID" value="SDU84087.1"/>
    <property type="molecule type" value="Genomic_DNA"/>
</dbReference>
<organism evidence="8 9">
    <name type="scientific">Microlunatus sagamiharensis</name>
    <dbReference type="NCBI Taxonomy" id="546874"/>
    <lineage>
        <taxon>Bacteria</taxon>
        <taxon>Bacillati</taxon>
        <taxon>Actinomycetota</taxon>
        <taxon>Actinomycetes</taxon>
        <taxon>Propionibacteriales</taxon>
        <taxon>Propionibacteriaceae</taxon>
        <taxon>Microlunatus</taxon>
    </lineage>
</organism>
<keyword evidence="2" id="KW-1003">Cell membrane</keyword>
<feature type="transmembrane region" description="Helical" evidence="6">
    <location>
        <begin position="255"/>
        <end position="276"/>
    </location>
</feature>
<sequence length="783" mass="79409">MTAVVDATPDAGVARSVHDLRMVAVAAGAWAGAGLGTSGSALVWGAVLAVAALVALVAWRRGSVLLVAVAAALAVTGGTGAVRAEVLASGPLAGLADERAVATVVVEVRGDARVHPAQGVRPAYASLPGLAVAVDGRGRAWRVRTPVLLVVSGAAVDGWSRWPVGTRLRAEARLERADPGDPYGAVLRVRGDATVVRAPPASLRLVERVRQGLRTSVAHRAPEPRALVPALVLGDTSALTPEVVDDFRTTGLSHLTAVSGANLTLLLAFCLVLARWVGVRGRVLRVLGLATVVVFVGLCRTEPSVLRAAAMGLVALAALGAGGRAAGMRHLAVAATGLLLLDPYLARSVGFALSVLASGGIVWWARPWSSLLGRWLPRLVAESVAVPLAAHLATLPVVAAISGRVSVSGLLANAVAGPFVGPATVLGFAAAAASLLSAHLAAVLGFGAAWSAQPVLWVAHAGAALPGSARDWPASPFALGWLGAAALAAGLVMPFVLVRRRLVVALALLMVVALVLPPRRPGWPPPGWALVACDVGQGDGLVLRAGPHDAVVVDTGPDPAVLQRCLAELGVRRVPLLVLTHFHDDHTGGLDGVLGTRPVGQVWVSPLASPSGEATRVRAEAARLGVPVVTPAVGAGGSVGEVAWQVLGPLAGPAADVAAEDESGRENDASLVVMATVGGVRVLLTGDVEPAGQEAIVAAGADLHADVLKVPHHGSSRQDQAFLAATHARVAVASAGVDNDYGHPAPSTVARLRGLGMQVLATNEHGSVALEAKDGRLLVATER</sequence>
<accession>A0A1H2LSY4</accession>
<protein>
    <submittedName>
        <fullName evidence="8">Competence protein ComEC</fullName>
    </submittedName>
</protein>
<feature type="transmembrane region" description="Helical" evidence="6">
    <location>
        <begin position="502"/>
        <end position="518"/>
    </location>
</feature>
<evidence type="ECO:0000256" key="1">
    <source>
        <dbReference type="ARBA" id="ARBA00004651"/>
    </source>
</evidence>
<dbReference type="InterPro" id="IPR004477">
    <property type="entry name" value="ComEC_N"/>
</dbReference>
<dbReference type="STRING" id="546874.SAMN04488544_0786"/>
<evidence type="ECO:0000256" key="4">
    <source>
        <dbReference type="ARBA" id="ARBA00022989"/>
    </source>
</evidence>
<gene>
    <name evidence="8" type="ORF">SAMN04488544_0786</name>
</gene>